<dbReference type="EMBL" id="LDPR01000023">
    <property type="protein sequence ID" value="KLO34651.1"/>
    <property type="molecule type" value="Genomic_DNA"/>
</dbReference>
<dbReference type="PROSITE" id="PS51257">
    <property type="entry name" value="PROKAR_LIPOPROTEIN"/>
    <property type="match status" value="1"/>
</dbReference>
<dbReference type="Proteomes" id="UP000036334">
    <property type="component" value="Unassembled WGS sequence"/>
</dbReference>
<evidence type="ECO:0000313" key="6">
    <source>
        <dbReference type="Proteomes" id="UP000036334"/>
    </source>
</evidence>
<gene>
    <name evidence="5" type="ORF">ABH38_18250</name>
</gene>
<comment type="similarity">
    <text evidence="2">Belongs to the MTB12 family.</text>
</comment>
<evidence type="ECO:0000256" key="3">
    <source>
        <dbReference type="SAM" id="SignalP"/>
    </source>
</evidence>
<keyword evidence="5" id="KW-0449">Lipoprotein</keyword>
<comment type="caution">
    <text evidence="5">The sequence shown here is derived from an EMBL/GenBank/DDBJ whole genome shotgun (WGS) entry which is preliminary data.</text>
</comment>
<feature type="signal peptide" evidence="3">
    <location>
        <begin position="1"/>
        <end position="20"/>
    </location>
</feature>
<evidence type="ECO:0000313" key="5">
    <source>
        <dbReference type="EMBL" id="KLO34651.1"/>
    </source>
</evidence>
<proteinExistence type="inferred from homology"/>
<organism evidence="5 6">
    <name type="scientific">Mycobacterium haemophilum</name>
    <dbReference type="NCBI Taxonomy" id="29311"/>
    <lineage>
        <taxon>Bacteria</taxon>
        <taxon>Bacillati</taxon>
        <taxon>Actinomycetota</taxon>
        <taxon>Actinomycetes</taxon>
        <taxon>Mycobacteriales</taxon>
        <taxon>Mycobacteriaceae</taxon>
        <taxon>Mycobacterium</taxon>
    </lineage>
</organism>
<feature type="chain" id="PRO_5039604394" evidence="3">
    <location>
        <begin position="21"/>
        <end position="185"/>
    </location>
</feature>
<evidence type="ECO:0000256" key="2">
    <source>
        <dbReference type="ARBA" id="ARBA00093774"/>
    </source>
</evidence>
<dbReference type="OrthoDB" id="4752301at2"/>
<keyword evidence="1 3" id="KW-0732">Signal</keyword>
<keyword evidence="6" id="KW-1185">Reference proteome</keyword>
<dbReference type="STRING" id="1202450.B586_10615"/>
<accession>A0A0I9TXZ4</accession>
<dbReference type="AlphaFoldDB" id="A0A0I9TXZ4"/>
<feature type="domain" description="Low molecular weight antigen MTB12-like C-terminal" evidence="4">
    <location>
        <begin position="57"/>
        <end position="175"/>
    </location>
</feature>
<dbReference type="PATRIC" id="fig|29311.18.peg.2539"/>
<sequence length="185" mass="19065">MSRWTHRTLFIAVSATAAGAVLGFAGCSHSDSGTSSSAVPTTAPGISSPLAPPAAALPAPEALTDVLNRLADPNVSGIDKVPLIEGATPDSAATLDKFSNALRDNGYLPMTFAANNIARSDKNPSDVLATISVNTAQANNGVFSFPMEFTPCPPPQEGWQLSKRTAEMLLEFGNSSGLTSPAPPR</sequence>
<evidence type="ECO:0000259" key="4">
    <source>
        <dbReference type="Pfam" id="PF26580"/>
    </source>
</evidence>
<dbReference type="Pfam" id="PF26580">
    <property type="entry name" value="Mtb12_C"/>
    <property type="match status" value="1"/>
</dbReference>
<dbReference type="RefSeq" id="WP_047316444.1">
    <property type="nucleotide sequence ID" value="NZ_LDPQ01000028.1"/>
</dbReference>
<protein>
    <submittedName>
        <fullName evidence="5">Lipoprotein LppK</fullName>
    </submittedName>
</protein>
<reference evidence="5 6" key="1">
    <citation type="submission" date="2015-05" db="EMBL/GenBank/DDBJ databases">
        <title>Genome sequence of Mycobacterium haemophilum.</title>
        <authorList>
            <person name="Greninger A.L."/>
            <person name="Cunningham G."/>
            <person name="Miller S."/>
        </authorList>
    </citation>
    <scope>NUCLEOTIDE SEQUENCE [LARGE SCALE GENOMIC DNA]</scope>
    <source>
        <strain evidence="6">UC1</strain>
    </source>
</reference>
<name>A0A0I9TXZ4_9MYCO</name>
<dbReference type="InterPro" id="IPR058644">
    <property type="entry name" value="Mtb12-like_C"/>
</dbReference>
<evidence type="ECO:0000256" key="1">
    <source>
        <dbReference type="ARBA" id="ARBA00022729"/>
    </source>
</evidence>